<proteinExistence type="predicted"/>
<reference evidence="3" key="1">
    <citation type="submission" date="2014-04" db="EMBL/GenBank/DDBJ databases">
        <title>Evolutionary Origins and Diversification of the Mycorrhizal Mutualists.</title>
        <authorList>
            <consortium name="DOE Joint Genome Institute"/>
            <consortium name="Mycorrhizal Genomics Consortium"/>
            <person name="Kohler A."/>
            <person name="Kuo A."/>
            <person name="Nagy L.G."/>
            <person name="Floudas D."/>
            <person name="Copeland A."/>
            <person name="Barry K.W."/>
            <person name="Cichocki N."/>
            <person name="Veneault-Fourrey C."/>
            <person name="LaButti K."/>
            <person name="Lindquist E.A."/>
            <person name="Lipzen A."/>
            <person name="Lundell T."/>
            <person name="Morin E."/>
            <person name="Murat C."/>
            <person name="Riley R."/>
            <person name="Ohm R."/>
            <person name="Sun H."/>
            <person name="Tunlid A."/>
            <person name="Henrissat B."/>
            <person name="Grigoriev I.V."/>
            <person name="Hibbett D.S."/>
            <person name="Martin F."/>
        </authorList>
    </citation>
    <scope>NUCLEOTIDE SEQUENCE [LARGE SCALE GENOMIC DNA]</scope>
    <source>
        <strain evidence="3">FD-334 SS-4</strain>
    </source>
</reference>
<dbReference type="AlphaFoldDB" id="A0A0D2NGB2"/>
<evidence type="ECO:0000259" key="1">
    <source>
        <dbReference type="Pfam" id="PF06985"/>
    </source>
</evidence>
<protein>
    <recommendedName>
        <fullName evidence="1">Heterokaryon incompatibility domain-containing protein</fullName>
    </recommendedName>
</protein>
<organism evidence="2 3">
    <name type="scientific">Hypholoma sublateritium (strain FD-334 SS-4)</name>
    <dbReference type="NCBI Taxonomy" id="945553"/>
    <lineage>
        <taxon>Eukaryota</taxon>
        <taxon>Fungi</taxon>
        <taxon>Dikarya</taxon>
        <taxon>Basidiomycota</taxon>
        <taxon>Agaricomycotina</taxon>
        <taxon>Agaricomycetes</taxon>
        <taxon>Agaricomycetidae</taxon>
        <taxon>Agaricales</taxon>
        <taxon>Agaricineae</taxon>
        <taxon>Strophariaceae</taxon>
        <taxon>Hypholoma</taxon>
    </lineage>
</organism>
<dbReference type="OrthoDB" id="3030961at2759"/>
<keyword evidence="3" id="KW-1185">Reference proteome</keyword>
<name>A0A0D2NGB2_HYPSF</name>
<dbReference type="PANTHER" id="PTHR10622:SF12">
    <property type="entry name" value="HET DOMAIN-CONTAINING PROTEIN"/>
    <property type="match status" value="1"/>
</dbReference>
<evidence type="ECO:0000313" key="3">
    <source>
        <dbReference type="Proteomes" id="UP000054270"/>
    </source>
</evidence>
<dbReference type="PANTHER" id="PTHR10622">
    <property type="entry name" value="HET DOMAIN-CONTAINING PROTEIN"/>
    <property type="match status" value="1"/>
</dbReference>
<dbReference type="STRING" id="945553.A0A0D2NGB2"/>
<feature type="domain" description="Heterokaryon incompatibility" evidence="1">
    <location>
        <begin position="148"/>
        <end position="282"/>
    </location>
</feature>
<evidence type="ECO:0000313" key="2">
    <source>
        <dbReference type="EMBL" id="KJA18019.1"/>
    </source>
</evidence>
<sequence length="632" mass="72051">MGMKIPPVHAGSKVTKARLNPALKDLLTNISTTQRVVMENEFAESGPLTRQLELALRAYVFDQMPIRLLALPGMQLIDREDIIVHINNKLAHLKREENIELMLETVRKLSKVRVSEADRRNDNPQDEDVREDPLKAVFQFLFSEFGGYAVLSHTWFHGRDWEIRYQDTLAKNWRSRYKKYPGYKKIEGFCNLAQKWGVSLAWADTICINKDSSAELDESIRSMYQWYQDSSICITYLYETSNGPLPAGSTSTTPEHFPDTMPLLYASMNKDRWFTRGWTLQELMAPKRLKFYDHHWRAICLGDNDKDDPDIQSLVLNVTGIGSEDFVSFDPLKTASSVIERMVWATKRTTTRGEDRAYSLMGIFGVSMPTSYGEGAERAFFRLVKAIITSRDISQVIQILAWGGKPISDKIHLSRLIPSSPECFLHNPIALDSISDRLTSNDIAKACQMFPLTGKAMILTHLGLRVRLLLVRAHPVSLLTSGSSKTGQGHEVGPWRVKFTCSNLSFDNPTRHPTGIMGIDLKRMQPYRPRENDFSSICGTIGIHEFVFGIFTFSEEETHVIIPPCFCAFLLAIPMLDNNDFSLESLSPDKFQPKWKIDTHEIIYIHDRTKPDNIRMEKSKNNGTMKVMTVNL</sequence>
<gene>
    <name evidence="2" type="ORF">HYPSUDRAFT_191545</name>
</gene>
<accession>A0A0D2NGB2</accession>
<dbReference type="InterPro" id="IPR010730">
    <property type="entry name" value="HET"/>
</dbReference>
<dbReference type="EMBL" id="KN817595">
    <property type="protein sequence ID" value="KJA18019.1"/>
    <property type="molecule type" value="Genomic_DNA"/>
</dbReference>
<dbReference type="Proteomes" id="UP000054270">
    <property type="component" value="Unassembled WGS sequence"/>
</dbReference>
<dbReference type="Pfam" id="PF06985">
    <property type="entry name" value="HET"/>
    <property type="match status" value="1"/>
</dbReference>